<keyword evidence="1" id="KW-0456">Lyase</keyword>
<accession>A0A543DIE4</accession>
<dbReference type="RefSeq" id="WP_142057060.1">
    <property type="nucleotide sequence ID" value="NZ_VFPA01000003.1"/>
</dbReference>
<keyword evidence="2" id="KW-1185">Reference proteome</keyword>
<sequence>MVSMSERRAKFRELHRSGCFVIPNPWDVGTARYLQHMGFSALATTSGGFAFSRGLPDGAVGRATMLAHIREIVEATDLPVSADFHAGYGSDPDEVADSVRLCVETGVAGLSIEDSTGDPDRPLLDLDNAAERVSAARRAIDETGQDVVLTGRAENFFVGRPDLDDTLARLRAYSAAGADCLYAPGIRTREQITAVVEAVAPKPVNVVVGGGAVTVDEYAALGVRRISVGGTLALAAWEAVHQAVSRLAGDGRFDGFPSARPSVDLNGLFRSLDGRQPSRSRPER</sequence>
<dbReference type="OrthoDB" id="9780430at2"/>
<dbReference type="CDD" id="cd00377">
    <property type="entry name" value="ICL_PEPM"/>
    <property type="match status" value="1"/>
</dbReference>
<evidence type="ECO:0000313" key="1">
    <source>
        <dbReference type="EMBL" id="TQM09102.1"/>
    </source>
</evidence>
<dbReference type="PANTHER" id="PTHR42905">
    <property type="entry name" value="PHOSPHOENOLPYRUVATE CARBOXYLASE"/>
    <property type="match status" value="1"/>
</dbReference>
<dbReference type="GO" id="GO:0016829">
    <property type="term" value="F:lyase activity"/>
    <property type="evidence" value="ECO:0007669"/>
    <property type="project" value="UniProtKB-KW"/>
</dbReference>
<dbReference type="AlphaFoldDB" id="A0A543DIE4"/>
<evidence type="ECO:0000313" key="2">
    <source>
        <dbReference type="Proteomes" id="UP000315677"/>
    </source>
</evidence>
<dbReference type="Gene3D" id="3.20.20.60">
    <property type="entry name" value="Phosphoenolpyruvate-binding domains"/>
    <property type="match status" value="1"/>
</dbReference>
<organism evidence="1 2">
    <name type="scientific">Pseudonocardia kunmingensis</name>
    <dbReference type="NCBI Taxonomy" id="630975"/>
    <lineage>
        <taxon>Bacteria</taxon>
        <taxon>Bacillati</taxon>
        <taxon>Actinomycetota</taxon>
        <taxon>Actinomycetes</taxon>
        <taxon>Pseudonocardiales</taxon>
        <taxon>Pseudonocardiaceae</taxon>
        <taxon>Pseudonocardia</taxon>
    </lineage>
</organism>
<dbReference type="InterPro" id="IPR040442">
    <property type="entry name" value="Pyrv_kinase-like_dom_sf"/>
</dbReference>
<protein>
    <submittedName>
        <fullName evidence="1">2-methylisocitrate lyase-like PEP mutase family enzyme</fullName>
    </submittedName>
</protein>
<gene>
    <name evidence="1" type="ORF">FB558_4845</name>
</gene>
<name>A0A543DIE4_9PSEU</name>
<dbReference type="Proteomes" id="UP000315677">
    <property type="component" value="Unassembled WGS sequence"/>
</dbReference>
<dbReference type="InterPro" id="IPR015813">
    <property type="entry name" value="Pyrv/PenolPyrv_kinase-like_dom"/>
</dbReference>
<dbReference type="EMBL" id="VFPA01000003">
    <property type="protein sequence ID" value="TQM09102.1"/>
    <property type="molecule type" value="Genomic_DNA"/>
</dbReference>
<dbReference type="PANTHER" id="PTHR42905:SF16">
    <property type="entry name" value="CARBOXYPHOSPHONOENOLPYRUVATE PHOSPHONOMUTASE-LIKE PROTEIN (AFU_ORTHOLOGUE AFUA_5G07230)"/>
    <property type="match status" value="1"/>
</dbReference>
<dbReference type="SUPFAM" id="SSF51621">
    <property type="entry name" value="Phosphoenolpyruvate/pyruvate domain"/>
    <property type="match status" value="1"/>
</dbReference>
<proteinExistence type="predicted"/>
<comment type="caution">
    <text evidence="1">The sequence shown here is derived from an EMBL/GenBank/DDBJ whole genome shotgun (WGS) entry which is preliminary data.</text>
</comment>
<dbReference type="Pfam" id="PF13714">
    <property type="entry name" value="PEP_mutase"/>
    <property type="match status" value="1"/>
</dbReference>
<dbReference type="InterPro" id="IPR039556">
    <property type="entry name" value="ICL/PEPM"/>
</dbReference>
<reference evidence="1 2" key="1">
    <citation type="submission" date="2019-06" db="EMBL/GenBank/DDBJ databases">
        <title>Sequencing the genomes of 1000 actinobacteria strains.</title>
        <authorList>
            <person name="Klenk H.-P."/>
        </authorList>
    </citation>
    <scope>NUCLEOTIDE SEQUENCE [LARGE SCALE GENOMIC DNA]</scope>
    <source>
        <strain evidence="1 2">DSM 45301</strain>
    </source>
</reference>